<dbReference type="InterPro" id="IPR054513">
    <property type="entry name" value="Dret_0059-like_sensor"/>
</dbReference>
<dbReference type="AlphaFoldDB" id="A0A2V2N0M3"/>
<keyword evidence="4" id="KW-1133">Transmembrane helix</keyword>
<evidence type="ECO:0000256" key="1">
    <source>
        <dbReference type="ARBA" id="ARBA00004651"/>
    </source>
</evidence>
<evidence type="ECO:0000256" key="5">
    <source>
        <dbReference type="ARBA" id="ARBA00023136"/>
    </source>
</evidence>
<organism evidence="7 8">
    <name type="scientific">Methanospirillum stamsii</name>
    <dbReference type="NCBI Taxonomy" id="1277351"/>
    <lineage>
        <taxon>Archaea</taxon>
        <taxon>Methanobacteriati</taxon>
        <taxon>Methanobacteriota</taxon>
        <taxon>Stenosarchaea group</taxon>
        <taxon>Methanomicrobia</taxon>
        <taxon>Methanomicrobiales</taxon>
        <taxon>Methanospirillaceae</taxon>
        <taxon>Methanospirillum</taxon>
    </lineage>
</organism>
<gene>
    <name evidence="7" type="ORF">DLD82_11005</name>
</gene>
<evidence type="ECO:0000259" key="6">
    <source>
        <dbReference type="SMART" id="SM01049"/>
    </source>
</evidence>
<comment type="subcellular location">
    <subcellularLocation>
        <location evidence="1">Cell membrane</location>
        <topology evidence="1">Multi-pass membrane protein</topology>
    </subcellularLocation>
</comment>
<feature type="domain" description="Single Cache" evidence="6">
    <location>
        <begin position="298"/>
        <end position="382"/>
    </location>
</feature>
<dbReference type="EMBL" id="QGMZ01000020">
    <property type="protein sequence ID" value="PWR73279.1"/>
    <property type="molecule type" value="Genomic_DNA"/>
</dbReference>
<dbReference type="InterPro" id="IPR033480">
    <property type="entry name" value="sCache_2"/>
</dbReference>
<keyword evidence="8" id="KW-1185">Reference proteome</keyword>
<keyword evidence="2" id="KW-1003">Cell membrane</keyword>
<name>A0A2V2N0M3_9EURY</name>
<evidence type="ECO:0000256" key="4">
    <source>
        <dbReference type="ARBA" id="ARBA00022989"/>
    </source>
</evidence>
<comment type="caution">
    <text evidence="7">The sequence shown here is derived from an EMBL/GenBank/DDBJ whole genome shotgun (WGS) entry which is preliminary data.</text>
</comment>
<dbReference type="SMART" id="SM01049">
    <property type="entry name" value="Cache_2"/>
    <property type="match status" value="2"/>
</dbReference>
<protein>
    <submittedName>
        <fullName evidence="7">Sodium:calcium antiporter</fullName>
    </submittedName>
</protein>
<dbReference type="Pfam" id="PF08269">
    <property type="entry name" value="dCache_2"/>
    <property type="match status" value="1"/>
</dbReference>
<dbReference type="Pfam" id="PF17200">
    <property type="entry name" value="sCache_2"/>
    <property type="match status" value="1"/>
</dbReference>
<keyword evidence="3" id="KW-0812">Transmembrane</keyword>
<evidence type="ECO:0000313" key="7">
    <source>
        <dbReference type="EMBL" id="PWR73279.1"/>
    </source>
</evidence>
<keyword evidence="5" id="KW-0472">Membrane</keyword>
<reference evidence="7 8" key="1">
    <citation type="submission" date="2018-05" db="EMBL/GenBank/DDBJ databases">
        <title>Draft genome of Methanospirillum stamsii Pt1.</title>
        <authorList>
            <person name="Dueholm M.S."/>
            <person name="Nielsen P.H."/>
            <person name="Bakmann L.F."/>
            <person name="Otzen D.E."/>
        </authorList>
    </citation>
    <scope>NUCLEOTIDE SEQUENCE [LARGE SCALE GENOMIC DNA]</scope>
    <source>
        <strain evidence="7 8">Pt1</strain>
    </source>
</reference>
<dbReference type="InterPro" id="IPR004010">
    <property type="entry name" value="Double_Cache_2"/>
</dbReference>
<sequence length="570" mass="63857">MFIAFTKKCVIMNTRCILLILIMFLFYPGCGEELTNESLFDKPSPDEMKPALDTITEQILQMLNEVREENRLSADALVSTGTSGDEAARALSLKLDNITYSHSSLIISPENVVTTAAPEQYASLIGTDLSYQNETMFATEKQSPVVSNIFYLEEGFYGISISYPIFSGEEYLGYTDVTIRPEEFFHPIISPFTEQTGYEVFILQTDGVTVYETSEVETGKNVLTDPLYDTPEMRNVSRAVIDNPEGTIEYSFWNRFWNKQTERQAVWNTLTLDNQEWRIGVVRDINGSADESGTPNEQTGDVNASIAGLTTFVEDATVFAKSTGKQEACDVFNNLSGPFVKEDLYIFGYANDGTTLALPYQQGIVGKNRMDLTDINGLSIFSGIKGAAQRGGDYLYYVYPNPNNDYQYQLKLVFVKPVDDDWFIGSGIYLPWIEAELDPEEINVLVARVKQAVSHAEKVGKEQALDDFNNLDQPYANGGEYIFAYDYNGTTLALPFQPELIGTTRMDYTDQYGAHIIYQEIDAVKQGGGFVYVVYYNPDTGENELKLCYILPAGNDWFVGSGIYTGTNFQ</sequence>
<evidence type="ECO:0000256" key="3">
    <source>
        <dbReference type="ARBA" id="ARBA00022692"/>
    </source>
</evidence>
<dbReference type="GO" id="GO:0005886">
    <property type="term" value="C:plasma membrane"/>
    <property type="evidence" value="ECO:0007669"/>
    <property type="project" value="UniProtKB-SubCell"/>
</dbReference>
<dbReference type="Gene3D" id="3.30.450.20">
    <property type="entry name" value="PAS domain"/>
    <property type="match status" value="2"/>
</dbReference>
<feature type="domain" description="Single Cache" evidence="6">
    <location>
        <begin position="434"/>
        <end position="518"/>
    </location>
</feature>
<evidence type="ECO:0000313" key="8">
    <source>
        <dbReference type="Proteomes" id="UP000245934"/>
    </source>
</evidence>
<proteinExistence type="predicted"/>
<accession>A0A2V2N0M3</accession>
<dbReference type="Proteomes" id="UP000245934">
    <property type="component" value="Unassembled WGS sequence"/>
</dbReference>
<dbReference type="Pfam" id="PF22309">
    <property type="entry name" value="HK-GC-Chemotax_sensor"/>
    <property type="match status" value="1"/>
</dbReference>
<evidence type="ECO:0000256" key="2">
    <source>
        <dbReference type="ARBA" id="ARBA00022475"/>
    </source>
</evidence>